<dbReference type="Proteomes" id="UP000712281">
    <property type="component" value="Unassembled WGS sequence"/>
</dbReference>
<evidence type="ECO:0000313" key="2">
    <source>
        <dbReference type="Proteomes" id="UP000712281"/>
    </source>
</evidence>
<evidence type="ECO:0000313" key="1">
    <source>
        <dbReference type="EMBL" id="KAF2543560.1"/>
    </source>
</evidence>
<accession>A0A8S9GCJ3</accession>
<organism evidence="1 2">
    <name type="scientific">Brassica cretica</name>
    <name type="common">Mustard</name>
    <dbReference type="NCBI Taxonomy" id="69181"/>
    <lineage>
        <taxon>Eukaryota</taxon>
        <taxon>Viridiplantae</taxon>
        <taxon>Streptophyta</taxon>
        <taxon>Embryophyta</taxon>
        <taxon>Tracheophyta</taxon>
        <taxon>Spermatophyta</taxon>
        <taxon>Magnoliopsida</taxon>
        <taxon>eudicotyledons</taxon>
        <taxon>Gunneridae</taxon>
        <taxon>Pentapetalae</taxon>
        <taxon>rosids</taxon>
        <taxon>malvids</taxon>
        <taxon>Brassicales</taxon>
        <taxon>Brassicaceae</taxon>
        <taxon>Brassiceae</taxon>
        <taxon>Brassica</taxon>
    </lineage>
</organism>
<gene>
    <name evidence="1" type="ORF">F2Q68_00033018</name>
</gene>
<protein>
    <submittedName>
        <fullName evidence="1">Uncharacterized protein</fullName>
    </submittedName>
</protein>
<dbReference type="EMBL" id="QGKW02002005">
    <property type="protein sequence ID" value="KAF2543560.1"/>
    <property type="molecule type" value="Genomic_DNA"/>
</dbReference>
<comment type="caution">
    <text evidence="1">The sequence shown here is derived from an EMBL/GenBank/DDBJ whole genome shotgun (WGS) entry which is preliminary data.</text>
</comment>
<sequence>MGIPQGASLQDIYQNGTWRARPTRSDKQAIQFGKNTALVEFTDYSRIMATKYLGAGSFGVKAESQSTISWRG</sequence>
<proteinExistence type="predicted"/>
<dbReference type="AlphaFoldDB" id="A0A8S9GCJ3"/>
<name>A0A8S9GCJ3_BRACR</name>
<reference evidence="1" key="1">
    <citation type="submission" date="2019-12" db="EMBL/GenBank/DDBJ databases">
        <title>Genome sequencing and annotation of Brassica cretica.</title>
        <authorList>
            <person name="Studholme D.J."/>
            <person name="Sarris P.F."/>
        </authorList>
    </citation>
    <scope>NUCLEOTIDE SEQUENCE</scope>
    <source>
        <strain evidence="1">PFS-001/15</strain>
        <tissue evidence="1">Leaf</tissue>
    </source>
</reference>